<gene>
    <name evidence="1" type="ORF">S01H1_84365</name>
</gene>
<feature type="non-terminal residue" evidence="1">
    <location>
        <position position="55"/>
    </location>
</feature>
<evidence type="ECO:0008006" key="2">
    <source>
        <dbReference type="Google" id="ProtNLM"/>
    </source>
</evidence>
<comment type="caution">
    <text evidence="1">The sequence shown here is derived from an EMBL/GenBank/DDBJ whole genome shotgun (WGS) entry which is preliminary data.</text>
</comment>
<name>X0Y013_9ZZZZ</name>
<evidence type="ECO:0000313" key="1">
    <source>
        <dbReference type="EMBL" id="GAG42143.1"/>
    </source>
</evidence>
<reference evidence="1" key="1">
    <citation type="journal article" date="2014" name="Front. Microbiol.">
        <title>High frequency of phylogenetically diverse reductive dehalogenase-homologous genes in deep subseafloor sedimentary metagenomes.</title>
        <authorList>
            <person name="Kawai M."/>
            <person name="Futagami T."/>
            <person name="Toyoda A."/>
            <person name="Takaki Y."/>
            <person name="Nishi S."/>
            <person name="Hori S."/>
            <person name="Arai W."/>
            <person name="Tsubouchi T."/>
            <person name="Morono Y."/>
            <person name="Uchiyama I."/>
            <person name="Ito T."/>
            <person name="Fujiyama A."/>
            <person name="Inagaki F."/>
            <person name="Takami H."/>
        </authorList>
    </citation>
    <scope>NUCLEOTIDE SEQUENCE</scope>
    <source>
        <strain evidence="1">Expedition CK06-06</strain>
    </source>
</reference>
<proteinExistence type="predicted"/>
<sequence length="55" mass="6008">MIAAMKSKSAQSHLEARARSRFGQRLERRVLRYIQAHGLFSAAEPALLAVSGGPD</sequence>
<accession>X0Y013</accession>
<protein>
    <recommendedName>
        <fullName evidence="2">tRNA(Ile)-lysidine/2-thiocytidine synthase N-terminal domain-containing protein</fullName>
    </recommendedName>
</protein>
<dbReference type="EMBL" id="BARS01057576">
    <property type="protein sequence ID" value="GAG42143.1"/>
    <property type="molecule type" value="Genomic_DNA"/>
</dbReference>
<dbReference type="AlphaFoldDB" id="X0Y013"/>
<organism evidence="1">
    <name type="scientific">marine sediment metagenome</name>
    <dbReference type="NCBI Taxonomy" id="412755"/>
    <lineage>
        <taxon>unclassified sequences</taxon>
        <taxon>metagenomes</taxon>
        <taxon>ecological metagenomes</taxon>
    </lineage>
</organism>